<reference evidence="1 2" key="1">
    <citation type="journal article" date="2019" name="Int. J. Syst. Evol. Microbiol.">
        <title>The Global Catalogue of Microorganisms (GCM) 10K type strain sequencing project: providing services to taxonomists for standard genome sequencing and annotation.</title>
        <authorList>
            <consortium name="The Broad Institute Genomics Platform"/>
            <consortium name="The Broad Institute Genome Sequencing Center for Infectious Disease"/>
            <person name="Wu L."/>
            <person name="Ma J."/>
        </authorList>
    </citation>
    <scope>NUCLEOTIDE SEQUENCE [LARGE SCALE GENOMIC DNA]</scope>
    <source>
        <strain evidence="1 2">JCM 4505</strain>
    </source>
</reference>
<dbReference type="EMBL" id="BAAABV010000015">
    <property type="protein sequence ID" value="GAA0287814.1"/>
    <property type="molecule type" value="Genomic_DNA"/>
</dbReference>
<dbReference type="RefSeq" id="WP_344157963.1">
    <property type="nucleotide sequence ID" value="NZ_BAAABV010000015.1"/>
</dbReference>
<evidence type="ECO:0000313" key="2">
    <source>
        <dbReference type="Proteomes" id="UP001501867"/>
    </source>
</evidence>
<dbReference type="Proteomes" id="UP001501867">
    <property type="component" value="Unassembled WGS sequence"/>
</dbReference>
<keyword evidence="2" id="KW-1185">Reference proteome</keyword>
<protein>
    <submittedName>
        <fullName evidence="1">Uncharacterized protein</fullName>
    </submittedName>
</protein>
<accession>A0ABN0VCY5</accession>
<name>A0ABN0VCY5_9ACTN</name>
<organism evidence="1 2">
    <name type="scientific">Streptomyces polychromogenes</name>
    <dbReference type="NCBI Taxonomy" id="67342"/>
    <lineage>
        <taxon>Bacteria</taxon>
        <taxon>Bacillati</taxon>
        <taxon>Actinomycetota</taxon>
        <taxon>Actinomycetes</taxon>
        <taxon>Kitasatosporales</taxon>
        <taxon>Streptomycetaceae</taxon>
        <taxon>Streptomyces</taxon>
    </lineage>
</organism>
<sequence>MSDAVTAPATDPDVDTLDALCRELAEAADAVGEAARYASGLAFGARLPAGALVARSSRGRRAWRTLLRTLTDPAGLGWAPRGRGVARAGWLAGVLARRENLAVSAAVCGLKARIRVASAGRPELLADPGCAAVLRAVDGGRQADAARAFRTLVRERGAGRAFTLLAPAFPDILAWHALTDENPFNDHAGWQVATGRAVRAEPLLGIAAALRAFCGRDQGDDVPGTAGTGLPEALDTTGTLAGYVRNTGLLGPSGSLLVQRVTGPDGTLRHVVQLPDRDAAYAPAVARALRALVPSGAELALVGLRMGAVTALDLARDRDFTAVYTVAYVYAAGSPADARPPAGLRTGVVFPPGADQPAAADGTVTDSRLLPLAAAPRRNP</sequence>
<evidence type="ECO:0000313" key="1">
    <source>
        <dbReference type="EMBL" id="GAA0287814.1"/>
    </source>
</evidence>
<comment type="caution">
    <text evidence="1">The sequence shown here is derived from an EMBL/GenBank/DDBJ whole genome shotgun (WGS) entry which is preliminary data.</text>
</comment>
<gene>
    <name evidence="1" type="ORF">GCM10010302_27710</name>
</gene>
<proteinExistence type="predicted"/>